<feature type="domain" description="MOSC" evidence="2">
    <location>
        <begin position="39"/>
        <end position="174"/>
    </location>
</feature>
<dbReference type="PANTHER" id="PTHR30212">
    <property type="entry name" value="PROTEIN YIIM"/>
    <property type="match status" value="1"/>
</dbReference>
<sequence>MQHTTGLIWSIQVGLPEQRGHEGPDDPAQKAWTTGIFKHTVSGPVRLYRHHLEGDGQADLIHHGGLDKAVCAYPSEHWFHWHGTLPPHQLTGGAFGENFTLQGLTEEDVCIGDVFSVGSAVLQISQPRQPCWKLARRWQRKDLALLVEQTGLTGWYFRVLQEGMVEMNAALRLMERPFPEWTIATANHIMHHERDNRTAAEHLSGCPLLSASWQQTLRQRVKSQNEPDPQRRRLGDQHAE</sequence>
<protein>
    <submittedName>
        <fullName evidence="3">MOSC domain-containing protein</fullName>
    </submittedName>
</protein>
<reference evidence="3 4" key="1">
    <citation type="submission" date="2021-02" db="EMBL/GenBank/DDBJ databases">
        <authorList>
            <person name="Han P."/>
        </authorList>
    </citation>
    <scope>NUCLEOTIDE SEQUENCE [LARGE SCALE GENOMIC DNA]</scope>
    <source>
        <strain evidence="3">Candidatus Nitrospira sp. ZN2</strain>
    </source>
</reference>
<feature type="compositionally biased region" description="Basic and acidic residues" evidence="1">
    <location>
        <begin position="223"/>
        <end position="240"/>
    </location>
</feature>
<dbReference type="InterPro" id="IPR011037">
    <property type="entry name" value="Pyrv_Knase-like_insert_dom_sf"/>
</dbReference>
<dbReference type="PANTHER" id="PTHR30212:SF2">
    <property type="entry name" value="PROTEIN YIIM"/>
    <property type="match status" value="1"/>
</dbReference>
<gene>
    <name evidence="3" type="ORF">NSPZN2_30262</name>
</gene>
<keyword evidence="4" id="KW-1185">Reference proteome</keyword>
<dbReference type="Gene3D" id="2.40.33.20">
    <property type="entry name" value="PK beta-barrel domain-like"/>
    <property type="match status" value="1"/>
</dbReference>
<dbReference type="Proteomes" id="UP000675880">
    <property type="component" value="Unassembled WGS sequence"/>
</dbReference>
<dbReference type="SUPFAM" id="SSF50800">
    <property type="entry name" value="PK beta-barrel domain-like"/>
    <property type="match status" value="1"/>
</dbReference>
<evidence type="ECO:0000259" key="2">
    <source>
        <dbReference type="PROSITE" id="PS51340"/>
    </source>
</evidence>
<evidence type="ECO:0000256" key="1">
    <source>
        <dbReference type="SAM" id="MobiDB-lite"/>
    </source>
</evidence>
<name>A0ABM8RH75_9BACT</name>
<dbReference type="InterPro" id="IPR005163">
    <property type="entry name" value="Tri_helical_YiiM-like"/>
</dbReference>
<proteinExistence type="predicted"/>
<dbReference type="InterPro" id="IPR052353">
    <property type="entry name" value="Benzoxazolinone_Detox_Enz"/>
</dbReference>
<evidence type="ECO:0000313" key="3">
    <source>
        <dbReference type="EMBL" id="CAE6752975.1"/>
    </source>
</evidence>
<organism evidence="3 4">
    <name type="scientific">Nitrospira defluvii</name>
    <dbReference type="NCBI Taxonomy" id="330214"/>
    <lineage>
        <taxon>Bacteria</taxon>
        <taxon>Pseudomonadati</taxon>
        <taxon>Nitrospirota</taxon>
        <taxon>Nitrospiria</taxon>
        <taxon>Nitrospirales</taxon>
        <taxon>Nitrospiraceae</taxon>
        <taxon>Nitrospira</taxon>
    </lineage>
</organism>
<comment type="caution">
    <text evidence="3">The sequence shown here is derived from an EMBL/GenBank/DDBJ whole genome shotgun (WGS) entry which is preliminary data.</text>
</comment>
<dbReference type="Pfam" id="PF03475">
    <property type="entry name" value="YiiM_3-alpha"/>
    <property type="match status" value="1"/>
</dbReference>
<dbReference type="InterPro" id="IPR005302">
    <property type="entry name" value="MoCF_Sase_C"/>
</dbReference>
<evidence type="ECO:0000313" key="4">
    <source>
        <dbReference type="Proteomes" id="UP000675880"/>
    </source>
</evidence>
<accession>A0ABM8RH75</accession>
<dbReference type="Pfam" id="PF03473">
    <property type="entry name" value="MOSC"/>
    <property type="match status" value="1"/>
</dbReference>
<dbReference type="EMBL" id="CAJNBJ010000016">
    <property type="protein sequence ID" value="CAE6752975.1"/>
    <property type="molecule type" value="Genomic_DNA"/>
</dbReference>
<dbReference type="PROSITE" id="PS51340">
    <property type="entry name" value="MOSC"/>
    <property type="match status" value="1"/>
</dbReference>
<feature type="region of interest" description="Disordered" evidence="1">
    <location>
        <begin position="220"/>
        <end position="240"/>
    </location>
</feature>
<dbReference type="RefSeq" id="WP_213042450.1">
    <property type="nucleotide sequence ID" value="NZ_CAJNBJ010000016.1"/>
</dbReference>